<dbReference type="PANTHER" id="PTHR30619">
    <property type="entry name" value="DNA INTERNALIZATION/COMPETENCE PROTEIN COMEC/REC2"/>
    <property type="match status" value="1"/>
</dbReference>
<evidence type="ECO:0000313" key="4">
    <source>
        <dbReference type="EMBL" id="RDX02997.1"/>
    </source>
</evidence>
<dbReference type="Gene3D" id="1.10.150.320">
    <property type="entry name" value="Photosystem II 12 kDa extrinsic protein"/>
    <property type="match status" value="1"/>
</dbReference>
<sequence length="381" mass="41478">MVKKWLIWGLGLLLLLSGCSNFLASSEGSEPKLSSETLKGAQFDFFDVGQGDSTLIRADDGTTILIDTGRQDDDRIMTLLEEKQVKKIDLLLLTHPHADHIGNADKVIKTYQPKEIWMDGLAFNSSTYERVIDAALASDALYKEPKAGDKASFGPFNLEVLSPSKLSGNANDDSIAVHLTYKEISAVFTGDAEKGREKEMIESGLPLQADILDLGHHGSSTSNSPAFLDKVKPEVAIYSAEKGNSYGHPHVEVLEWLKERDITTYGTDVNGTVTLSTDGKKLNVVTEKEGEIKSGSSYSSSKKTEEASKTEDSGNEVMPDSINLNTAPAKDLEFLPLIGPELAQKIIAHRPYSSIDDLKRINGIGKGIVRQIKEQGLATIK</sequence>
<keyword evidence="2" id="KW-0732">Signal</keyword>
<feature type="chain" id="PRO_5039101017" evidence="2">
    <location>
        <begin position="25"/>
        <end position="381"/>
    </location>
</feature>
<feature type="signal peptide" evidence="2">
    <location>
        <begin position="1"/>
        <end position="24"/>
    </location>
</feature>
<dbReference type="SUPFAM" id="SSF47781">
    <property type="entry name" value="RuvA domain 2-like"/>
    <property type="match status" value="1"/>
</dbReference>
<reference evidence="5" key="1">
    <citation type="submission" date="2015-04" db="EMBL/GenBank/DDBJ databases">
        <authorList>
            <person name="Schardt J."/>
            <person name="Mueller-Herbst S."/>
            <person name="Scherer S."/>
            <person name="Huptas C."/>
        </authorList>
    </citation>
    <scope>NUCLEOTIDE SEQUENCE [LARGE SCALE GENOMIC DNA]</scope>
    <source>
        <strain evidence="5">Kiel-L1</strain>
    </source>
</reference>
<dbReference type="SMART" id="SM00849">
    <property type="entry name" value="Lactamase_B"/>
    <property type="match status" value="1"/>
</dbReference>
<organism evidence="4 5">
    <name type="scientific">Listeria kieliensis</name>
    <dbReference type="NCBI Taxonomy" id="1621700"/>
    <lineage>
        <taxon>Bacteria</taxon>
        <taxon>Bacillati</taxon>
        <taxon>Bacillota</taxon>
        <taxon>Bacilli</taxon>
        <taxon>Bacillales</taxon>
        <taxon>Listeriaceae</taxon>
        <taxon>Listeria</taxon>
    </lineage>
</organism>
<dbReference type="Pfam" id="PF00753">
    <property type="entry name" value="Lactamase_B"/>
    <property type="match status" value="1"/>
</dbReference>
<protein>
    <submittedName>
        <fullName evidence="4">Beta-lactamase</fullName>
    </submittedName>
</protein>
<evidence type="ECO:0000259" key="3">
    <source>
        <dbReference type="SMART" id="SM00849"/>
    </source>
</evidence>
<dbReference type="SUPFAM" id="SSF56281">
    <property type="entry name" value="Metallo-hydrolase/oxidoreductase"/>
    <property type="match status" value="1"/>
</dbReference>
<dbReference type="Proteomes" id="UP000257055">
    <property type="component" value="Unassembled WGS sequence"/>
</dbReference>
<dbReference type="EMBL" id="LARY01000001">
    <property type="protein sequence ID" value="RDX02997.1"/>
    <property type="molecule type" value="Genomic_DNA"/>
</dbReference>
<dbReference type="RefSeq" id="WP_420812310.1">
    <property type="nucleotide sequence ID" value="NZ_LARY01000001.1"/>
</dbReference>
<dbReference type="PANTHER" id="PTHR30619:SF7">
    <property type="entry name" value="BETA-LACTAMASE DOMAIN PROTEIN"/>
    <property type="match status" value="1"/>
</dbReference>
<evidence type="ECO:0000313" key="5">
    <source>
        <dbReference type="Proteomes" id="UP000257055"/>
    </source>
</evidence>
<keyword evidence="5" id="KW-1185">Reference proteome</keyword>
<dbReference type="InterPro" id="IPR010994">
    <property type="entry name" value="RuvA_2-like"/>
</dbReference>
<comment type="caution">
    <text evidence="4">The sequence shown here is derived from an EMBL/GenBank/DDBJ whole genome shotgun (WGS) entry which is preliminary data.</text>
</comment>
<accession>A0A3D8TW65</accession>
<proteinExistence type="predicted"/>
<dbReference type="InterPro" id="IPR052159">
    <property type="entry name" value="Competence_DNA_uptake"/>
</dbReference>
<dbReference type="InterPro" id="IPR035681">
    <property type="entry name" value="ComA-like_MBL"/>
</dbReference>
<dbReference type="AlphaFoldDB" id="A0A3D8TW65"/>
<dbReference type="InterPro" id="IPR036866">
    <property type="entry name" value="RibonucZ/Hydroxyglut_hydro"/>
</dbReference>
<feature type="region of interest" description="Disordered" evidence="1">
    <location>
        <begin position="286"/>
        <end position="321"/>
    </location>
</feature>
<gene>
    <name evidence="4" type="ORF">UR08_01485</name>
</gene>
<dbReference type="CDD" id="cd07731">
    <property type="entry name" value="ComA-like_MBL-fold"/>
    <property type="match status" value="1"/>
</dbReference>
<dbReference type="Pfam" id="PF12836">
    <property type="entry name" value="HHH_3"/>
    <property type="match status" value="1"/>
</dbReference>
<name>A0A3D8TW65_9LIST</name>
<dbReference type="PROSITE" id="PS51257">
    <property type="entry name" value="PROKAR_LIPOPROTEIN"/>
    <property type="match status" value="1"/>
</dbReference>
<dbReference type="Gene3D" id="3.60.15.10">
    <property type="entry name" value="Ribonuclease Z/Hydroxyacylglutathione hydrolase-like"/>
    <property type="match status" value="1"/>
</dbReference>
<feature type="compositionally biased region" description="Basic and acidic residues" evidence="1">
    <location>
        <begin position="302"/>
        <end position="312"/>
    </location>
</feature>
<evidence type="ECO:0000256" key="2">
    <source>
        <dbReference type="SAM" id="SignalP"/>
    </source>
</evidence>
<dbReference type="InterPro" id="IPR001279">
    <property type="entry name" value="Metallo-B-lactamas"/>
</dbReference>
<evidence type="ECO:0000256" key="1">
    <source>
        <dbReference type="SAM" id="MobiDB-lite"/>
    </source>
</evidence>
<feature type="domain" description="Metallo-beta-lactamase" evidence="3">
    <location>
        <begin position="50"/>
        <end position="241"/>
    </location>
</feature>